<dbReference type="GO" id="GO:0016787">
    <property type="term" value="F:hydrolase activity"/>
    <property type="evidence" value="ECO:0007669"/>
    <property type="project" value="UniProtKB-KW"/>
</dbReference>
<keyword evidence="7" id="KW-0378">Hydrolase</keyword>
<feature type="region of interest" description="Disordered" evidence="11">
    <location>
        <begin position="50"/>
        <end position="154"/>
    </location>
</feature>
<dbReference type="Pfam" id="PF18039">
    <property type="entry name" value="UBA_6"/>
    <property type="match status" value="1"/>
</dbReference>
<evidence type="ECO:0000313" key="15">
    <source>
        <dbReference type="RefSeq" id="XP_018551903.1"/>
    </source>
</evidence>
<dbReference type="GeneID" id="108897021"/>
<dbReference type="OrthoDB" id="392925at2759"/>
<feature type="domain" description="C3H1-type" evidence="12">
    <location>
        <begin position="416"/>
        <end position="441"/>
    </location>
</feature>
<dbReference type="GO" id="GO:0036464">
    <property type="term" value="C:cytoplasmic ribonucleoprotein granule"/>
    <property type="evidence" value="ECO:0007669"/>
    <property type="project" value="TreeGrafter"/>
</dbReference>
<dbReference type="InParanoid" id="A0A4W6DU95"/>
<keyword evidence="14" id="KW-1185">Reference proteome</keyword>
<evidence type="ECO:0000256" key="4">
    <source>
        <dbReference type="ARBA" id="ARBA00022723"/>
    </source>
</evidence>
<reference evidence="15" key="2">
    <citation type="submission" date="2025-04" db="UniProtKB">
        <authorList>
            <consortium name="RefSeq"/>
        </authorList>
    </citation>
    <scope>IDENTIFICATION</scope>
    <source>
        <tissue evidence="15">Brain</tissue>
    </source>
</reference>
<keyword evidence="4 10" id="KW-0479">Metal-binding</keyword>
<dbReference type="PANTHER" id="PTHR12876">
    <property type="entry name" value="N4BP1-RELATED"/>
    <property type="match status" value="1"/>
</dbReference>
<protein>
    <submittedName>
        <fullName evidence="15">Probable ribonuclease ZC3H12C</fullName>
    </submittedName>
</protein>
<reference evidence="13" key="3">
    <citation type="submission" date="2025-05" db="UniProtKB">
        <authorList>
            <consortium name="Ensembl"/>
        </authorList>
    </citation>
    <scope>IDENTIFICATION</scope>
</reference>
<feature type="compositionally biased region" description="Basic and acidic residues" evidence="11">
    <location>
        <begin position="509"/>
        <end position="523"/>
    </location>
</feature>
<dbReference type="RefSeq" id="XP_018551903.1">
    <property type="nucleotide sequence ID" value="XM_018696387.2"/>
</dbReference>
<accession>A0A4W6DU95</accession>
<keyword evidence="3" id="KW-0540">Nuclease</keyword>
<evidence type="ECO:0000259" key="12">
    <source>
        <dbReference type="PROSITE" id="PS50103"/>
    </source>
</evidence>
<evidence type="ECO:0000256" key="9">
    <source>
        <dbReference type="ARBA" id="ARBA00022842"/>
    </source>
</evidence>
<keyword evidence="6 10" id="KW-0863">Zinc-finger</keyword>
<dbReference type="InterPro" id="IPR000571">
    <property type="entry name" value="Znf_CCCH"/>
</dbReference>
<evidence type="ECO:0000256" key="7">
    <source>
        <dbReference type="ARBA" id="ARBA00022801"/>
    </source>
</evidence>
<dbReference type="GeneTree" id="ENSGT00940000155107"/>
<dbReference type="GO" id="GO:0004521">
    <property type="term" value="F:RNA endonuclease activity"/>
    <property type="evidence" value="ECO:0007669"/>
    <property type="project" value="TreeGrafter"/>
</dbReference>
<dbReference type="Proteomes" id="UP000694890">
    <property type="component" value="Linkage group LG1"/>
</dbReference>
<reference evidence="14" key="1">
    <citation type="submission" date="2015-09" db="EMBL/GenBank/DDBJ databases">
        <authorList>
            <person name="Sai Rama Sridatta P."/>
        </authorList>
    </citation>
    <scope>NUCLEOTIDE SEQUENCE [LARGE SCALE GENOMIC DNA]</scope>
</reference>
<evidence type="ECO:0000256" key="5">
    <source>
        <dbReference type="ARBA" id="ARBA00022759"/>
    </source>
</evidence>
<dbReference type="Proteomes" id="UP000314980">
    <property type="component" value="Unassembled WGS sequence"/>
</dbReference>
<sequence length="932" mass="102123">MGLKDHLEDGTGHILSLELDLDYLHVEGAERQGGLSTATSAGNTGVLQVRAGAPHNSSNSIGSSGTSFSTHSGYSSSSSCSNFSEESAVSDSEDERLQNGTGSESQSSYQDQPHLHHQESSPVCQPVRLDLTLNRSLGDPTQPETSPPTDPVTDCRTKVEFALKLGYSEELVLMVLRKLGTDALINDILGELVKLGTKSEMEQQGGPTVSQSPSTSLSSSSVCSSSSSFNASLESCQLLCPSQLLEDKENLRPVVVDGSNVAMSHGNKEVFSCQGIQLAVDWFLERGHRDITVFVPAWRKEQSRPDALITDQEILRQLEKEKILVFTPSRRVQGRRVVCYDDRFIVKLAYESDGIIVSNDNYRDLANEKPEWKKFIDERLLMYSFVNDKFMPPDDPLGRHGPSLENFLRKRPVIPEHRKQPCPYGKKCTYGHKCKFYHPERGSQPQRAVADELRASAKISSVASRGLLESALIMKSQSSGQGMAEGEPGQVTPKKRPNPSPRSSLTDLLEDRLRVQSKVEGRRGSNSSSSSSYSTSFLGHPAPGGPPSSGNLDRWEHPGGNGGGSFRVAGASGPSQADIYHRCESPELGYSSLVKAYSSLSLVVPQSPECFFPADLRAGSLLSDCSSEGSVSSDSFSPDPLLDDGPKCHHHHYHPHHHHCSGQYTHPTSRVPPGLGQHAPHSYPVSQALQRQHGFGLEDPSSSVTSHVSPHPLKPPPAFITPHLQHPPLSIFPGELPARPQCPPQTSTAHSHSQSSPLGCNLMGSLWQGGGLQDSRVYEGSPLNSRRNYSGLNQQPQHQIKWDPHYQQTHKPCYGLFTFQSHPEVHEKDRHSLWGRQAHSSPHGLPTSSLPPLPQLSLPSITSHKSHLPSVHQHQEPPALGRYQDLRERMFVNLCGIFPPDLVRMVMTRNPHMMDAQELAAAILMEKSQHGS</sequence>
<feature type="compositionally biased region" description="Polar residues" evidence="11">
    <location>
        <begin position="98"/>
        <end position="111"/>
    </location>
</feature>
<keyword evidence="9" id="KW-0460">Magnesium</keyword>
<dbReference type="GO" id="GO:0008270">
    <property type="term" value="F:zinc ion binding"/>
    <property type="evidence" value="ECO:0007669"/>
    <property type="project" value="UniProtKB-KW"/>
</dbReference>
<evidence type="ECO:0000256" key="2">
    <source>
        <dbReference type="ARBA" id="ARBA00010922"/>
    </source>
</evidence>
<feature type="compositionally biased region" description="Low complexity" evidence="11">
    <location>
        <begin position="700"/>
        <end position="711"/>
    </location>
</feature>
<dbReference type="InterPro" id="IPR040757">
    <property type="entry name" value="Regnase_1/ZC3H12_C"/>
</dbReference>
<dbReference type="Pfam" id="PF18561">
    <property type="entry name" value="Regnase_1_C"/>
    <property type="match status" value="1"/>
</dbReference>
<feature type="compositionally biased region" description="Low complexity" evidence="11">
    <location>
        <begin position="57"/>
        <end position="90"/>
    </location>
</feature>
<dbReference type="InterPro" id="IPR040546">
    <property type="entry name" value="Rege-1_UBA-like"/>
</dbReference>
<dbReference type="STRING" id="8187.ENSLCAP00010028406"/>
<feature type="region of interest" description="Disordered" evidence="11">
    <location>
        <begin position="478"/>
        <end position="565"/>
    </location>
</feature>
<dbReference type="InterPro" id="IPR021869">
    <property type="entry name" value="RNase_Zc3h12_NYN"/>
</dbReference>
<name>A0A4W6DU95_LATCA</name>
<evidence type="ECO:0000256" key="6">
    <source>
        <dbReference type="ARBA" id="ARBA00022771"/>
    </source>
</evidence>
<dbReference type="KEGG" id="lcf:108897021"/>
<dbReference type="Pfam" id="PF11977">
    <property type="entry name" value="RNase_Zc3h12a"/>
    <property type="match status" value="1"/>
</dbReference>
<evidence type="ECO:0000256" key="1">
    <source>
        <dbReference type="ARBA" id="ARBA00001946"/>
    </source>
</evidence>
<feature type="region of interest" description="Disordered" evidence="11">
    <location>
        <begin position="647"/>
        <end position="723"/>
    </location>
</feature>
<dbReference type="Ensembl" id="ENSLCAT00010029018.1">
    <property type="protein sequence ID" value="ENSLCAP00010028406.1"/>
    <property type="gene ID" value="ENSLCAG00010013329.1"/>
</dbReference>
<evidence type="ECO:0000256" key="3">
    <source>
        <dbReference type="ARBA" id="ARBA00022722"/>
    </source>
</evidence>
<keyword evidence="5" id="KW-0255">Endonuclease</keyword>
<feature type="compositionally biased region" description="Low complexity" evidence="11">
    <location>
        <begin position="525"/>
        <end position="541"/>
    </location>
</feature>
<dbReference type="GO" id="GO:0005634">
    <property type="term" value="C:nucleus"/>
    <property type="evidence" value="ECO:0007669"/>
    <property type="project" value="TreeGrafter"/>
</dbReference>
<evidence type="ECO:0000313" key="14">
    <source>
        <dbReference type="Proteomes" id="UP000314980"/>
    </source>
</evidence>
<proteinExistence type="inferred from homology"/>
<keyword evidence="8 10" id="KW-0862">Zinc</keyword>
<evidence type="ECO:0000256" key="8">
    <source>
        <dbReference type="ARBA" id="ARBA00022833"/>
    </source>
</evidence>
<evidence type="ECO:0000256" key="10">
    <source>
        <dbReference type="PROSITE-ProRule" id="PRU00723"/>
    </source>
</evidence>
<dbReference type="Gene3D" id="3.40.50.11980">
    <property type="match status" value="1"/>
</dbReference>
<comment type="similarity">
    <text evidence="2">Belongs to the ZC3H12 family.</text>
</comment>
<feature type="compositionally biased region" description="Basic residues" evidence="11">
    <location>
        <begin position="648"/>
        <end position="660"/>
    </location>
</feature>
<dbReference type="PROSITE" id="PS50103">
    <property type="entry name" value="ZF_C3H1"/>
    <property type="match status" value="1"/>
</dbReference>
<feature type="region of interest" description="Disordered" evidence="11">
    <location>
        <begin position="736"/>
        <end position="757"/>
    </location>
</feature>
<dbReference type="FunFam" id="3.40.50.11980:FF:000001">
    <property type="entry name" value="ZC3H12A isoform 1"/>
    <property type="match status" value="1"/>
</dbReference>
<evidence type="ECO:0000313" key="13">
    <source>
        <dbReference type="Ensembl" id="ENSLCAP00010028406.1"/>
    </source>
</evidence>
<feature type="compositionally biased region" description="Low complexity" evidence="11">
    <location>
        <begin position="744"/>
        <end position="757"/>
    </location>
</feature>
<dbReference type="AlphaFoldDB" id="A0A4W6DU95"/>
<dbReference type="CDD" id="cd18729">
    <property type="entry name" value="PIN_Zc3h12-like"/>
    <property type="match status" value="1"/>
</dbReference>
<dbReference type="GO" id="GO:0003729">
    <property type="term" value="F:mRNA binding"/>
    <property type="evidence" value="ECO:0007669"/>
    <property type="project" value="TreeGrafter"/>
</dbReference>
<dbReference type="PANTHER" id="PTHR12876:SF36">
    <property type="entry name" value="RIBONUCLEASE ZC3H12C-RELATED"/>
    <property type="match status" value="1"/>
</dbReference>
<gene>
    <name evidence="13 15" type="primary">LOC108897021</name>
</gene>
<evidence type="ECO:0000256" key="11">
    <source>
        <dbReference type="SAM" id="MobiDB-lite"/>
    </source>
</evidence>
<dbReference type="InterPro" id="IPR051101">
    <property type="entry name" value="ZC3H12/N4BP1_RNase_Reg"/>
</dbReference>
<organism evidence="13 14">
    <name type="scientific">Lates calcarifer</name>
    <name type="common">Barramundi</name>
    <name type="synonym">Holocentrus calcarifer</name>
    <dbReference type="NCBI Taxonomy" id="8187"/>
    <lineage>
        <taxon>Eukaryota</taxon>
        <taxon>Metazoa</taxon>
        <taxon>Chordata</taxon>
        <taxon>Craniata</taxon>
        <taxon>Vertebrata</taxon>
        <taxon>Euteleostomi</taxon>
        <taxon>Actinopterygii</taxon>
        <taxon>Neopterygii</taxon>
        <taxon>Teleostei</taxon>
        <taxon>Neoteleostei</taxon>
        <taxon>Acanthomorphata</taxon>
        <taxon>Carangaria</taxon>
        <taxon>Carangaria incertae sedis</taxon>
        <taxon>Centropomidae</taxon>
        <taxon>Lates</taxon>
    </lineage>
</organism>
<comment type="cofactor">
    <cofactor evidence="1">
        <name>Mg(2+)</name>
        <dbReference type="ChEBI" id="CHEBI:18420"/>
    </cofactor>
</comment>
<feature type="zinc finger region" description="C3H1-type" evidence="10">
    <location>
        <begin position="416"/>
        <end position="441"/>
    </location>
</feature>